<evidence type="ECO:0000256" key="3">
    <source>
        <dbReference type="ARBA" id="ARBA00016197"/>
    </source>
</evidence>
<dbReference type="Gene3D" id="3.30.200.20">
    <property type="entry name" value="Phosphorylase Kinase, domain 1"/>
    <property type="match status" value="1"/>
</dbReference>
<evidence type="ECO:0000256" key="1">
    <source>
        <dbReference type="ARBA" id="ARBA00004173"/>
    </source>
</evidence>
<comment type="subcellular location">
    <subcellularLocation>
        <location evidence="1">Mitochondrion</location>
    </subcellularLocation>
</comment>
<reference evidence="8" key="1">
    <citation type="journal article" date="2016" name="Genome Announc.">
        <title>Draft genome sequences of fungus Aspergillus calidoustus.</title>
        <authorList>
            <person name="Horn F."/>
            <person name="Linde J."/>
            <person name="Mattern D.J."/>
            <person name="Walther G."/>
            <person name="Guthke R."/>
            <person name="Scherlach K."/>
            <person name="Martin K."/>
            <person name="Brakhage A.A."/>
            <person name="Petzke L."/>
            <person name="Valiante V."/>
        </authorList>
    </citation>
    <scope>NUCLEOTIDE SEQUENCE [LARGE SCALE GENOMIC DNA]</scope>
    <source>
        <strain evidence="8">SF006504</strain>
    </source>
</reference>
<evidence type="ECO:0000256" key="6">
    <source>
        <dbReference type="ARBA" id="ARBA00031849"/>
    </source>
</evidence>
<comment type="similarity">
    <text evidence="2">Belongs to the AIM9 family.</text>
</comment>
<evidence type="ECO:0000313" key="8">
    <source>
        <dbReference type="Proteomes" id="UP000054771"/>
    </source>
</evidence>
<sequence>MKESSGLHFIEKSDDLFRYTSGRWLVDEKAQQQMRYVKFNLDNLCHLAAAHFSDATKCIRVVKLEGNFNKALVLTMNDGNEVIAKLPCPNAGPQSLTTASEVATLKFLQSKTSIRVPRVFAWNSDAANPVGAEYIIMEKISGVALAETWATMNTLERYK</sequence>
<keyword evidence="4" id="KW-0809">Transit peptide</keyword>
<dbReference type="AlphaFoldDB" id="A0A0U5CK04"/>
<keyword evidence="8" id="KW-1185">Reference proteome</keyword>
<organism evidence="7 8">
    <name type="scientific">Aspergillus calidoustus</name>
    <dbReference type="NCBI Taxonomy" id="454130"/>
    <lineage>
        <taxon>Eukaryota</taxon>
        <taxon>Fungi</taxon>
        <taxon>Dikarya</taxon>
        <taxon>Ascomycota</taxon>
        <taxon>Pezizomycotina</taxon>
        <taxon>Eurotiomycetes</taxon>
        <taxon>Eurotiomycetidae</taxon>
        <taxon>Eurotiales</taxon>
        <taxon>Aspergillaceae</taxon>
        <taxon>Aspergillus</taxon>
        <taxon>Aspergillus subgen. Nidulantes</taxon>
    </lineage>
</organism>
<dbReference type="OrthoDB" id="2968323at2759"/>
<evidence type="ECO:0000313" key="7">
    <source>
        <dbReference type="EMBL" id="CEL11353.1"/>
    </source>
</evidence>
<evidence type="ECO:0000256" key="5">
    <source>
        <dbReference type="ARBA" id="ARBA00023128"/>
    </source>
</evidence>
<proteinExistence type="inferred from homology"/>
<keyword evidence="5" id="KW-0496">Mitochondrion</keyword>
<dbReference type="OMA" id="IEDITHP"/>
<dbReference type="SUPFAM" id="SSF56112">
    <property type="entry name" value="Protein kinase-like (PK-like)"/>
    <property type="match status" value="1"/>
</dbReference>
<dbReference type="PANTHER" id="PTHR36091:SF1">
    <property type="entry name" value="ALTERED INHERITANCE OF MITOCHONDRIA PROTEIN 9, MITOCHONDRIAL"/>
    <property type="match status" value="1"/>
</dbReference>
<protein>
    <recommendedName>
        <fullName evidence="3">Altered inheritance of mitochondria protein 9, mitochondrial</fullName>
    </recommendedName>
    <alternativeName>
        <fullName evidence="6">Found in mitochondrial proteome protein 29</fullName>
    </alternativeName>
</protein>
<keyword evidence="7" id="KW-0808">Transferase</keyword>
<dbReference type="EMBL" id="CDMC01000025">
    <property type="protein sequence ID" value="CEL11353.1"/>
    <property type="molecule type" value="Genomic_DNA"/>
</dbReference>
<name>A0A0U5CK04_ASPCI</name>
<dbReference type="InterPro" id="IPR011009">
    <property type="entry name" value="Kinase-like_dom_sf"/>
</dbReference>
<gene>
    <name evidence="7" type="ORF">ASPCAL14456</name>
</gene>
<dbReference type="GO" id="GO:0016740">
    <property type="term" value="F:transferase activity"/>
    <property type="evidence" value="ECO:0007669"/>
    <property type="project" value="UniProtKB-KW"/>
</dbReference>
<dbReference type="InterPro" id="IPR051035">
    <property type="entry name" value="Mito_inheritance_9"/>
</dbReference>
<dbReference type="Proteomes" id="UP000054771">
    <property type="component" value="Unassembled WGS sequence"/>
</dbReference>
<dbReference type="GO" id="GO:0005739">
    <property type="term" value="C:mitochondrion"/>
    <property type="evidence" value="ECO:0007669"/>
    <property type="project" value="UniProtKB-SubCell"/>
</dbReference>
<accession>A0A0U5CK04</accession>
<dbReference type="STRING" id="454130.A0A0U5CK04"/>
<dbReference type="PANTHER" id="PTHR36091">
    <property type="entry name" value="ALTERED INHERITANCE OF MITOCHONDRIA PROTEIN 9, MITOCHONDRIAL"/>
    <property type="match status" value="1"/>
</dbReference>
<evidence type="ECO:0000256" key="4">
    <source>
        <dbReference type="ARBA" id="ARBA00022946"/>
    </source>
</evidence>
<evidence type="ECO:0000256" key="2">
    <source>
        <dbReference type="ARBA" id="ARBA00005543"/>
    </source>
</evidence>